<proteinExistence type="predicted"/>
<dbReference type="RefSeq" id="WP_207331175.1">
    <property type="nucleotide sequence ID" value="NZ_JAFMYW010000007.1"/>
</dbReference>
<dbReference type="EMBL" id="JAFMYW010000007">
    <property type="protein sequence ID" value="MBO0951220.1"/>
    <property type="molecule type" value="Genomic_DNA"/>
</dbReference>
<sequence length="643" mass="71966">MAILTIRTSPVSNALPYQPQTAQNTMITTRNPKGWSVIDSRPWLWHGPVPAGPQEREQLFSHGGISHSVKPLLCNDMYLPSGRRAVFPGGQDMHSAALAAAGEMDDNDPRKSDLLTFGNGDITGRHYVNGNRQAWRALGNTLYRICVAANLGVPPALIGADMENQWEVSPGDGDIYMSGVYEGFRQAIYQLGHNCKLFTYGTGGLYRPVSYTANKQDGDICMRLPGTMWLGSNGQFDANNPNVQVFINNGAYTGGDQYARRTHDNQSVYAKTLQGAYILDQAGNPTFAIGGRMSSNYGQAHWIYRPEPRYFIEMFYELADRTLIEWRWRCNTPIGEYQGNFVNMPYPKGTYDLRPGLGGLKLASWIRNNTEIEQQYDYTTDSAEPFWSTQEKGIEAANQRPQNPDALEFQFLWRSVFYHLNVTFANEGNAYDWVNGQQGTARLDYNAVGGEANVAPVCAFGQFETMFLARYRMSMFPDFYALMDAGLIEFIIPKRFILDGNRAFGEREFDKPIKWLLKERGGRRLWIIGVYPILDTTGQHSTAQTHFWVDGNDGVSGTYTINWVGRSTFWAQMALPEGCQNIRPEDIFFEHTNPLGQTFQYTGNYNVPVSGFKQKPAFMPTGQAINLVIGGSTSSPNSPGGVA</sequence>
<protein>
    <recommendedName>
        <fullName evidence="3">T9SS C-terminal target domain-containing protein</fullName>
    </recommendedName>
</protein>
<name>A0ABS3JMI5_9BACT</name>
<keyword evidence="2" id="KW-1185">Reference proteome</keyword>
<dbReference type="Proteomes" id="UP000664628">
    <property type="component" value="Unassembled WGS sequence"/>
</dbReference>
<evidence type="ECO:0000313" key="1">
    <source>
        <dbReference type="EMBL" id="MBO0951220.1"/>
    </source>
</evidence>
<evidence type="ECO:0008006" key="3">
    <source>
        <dbReference type="Google" id="ProtNLM"/>
    </source>
</evidence>
<comment type="caution">
    <text evidence="1">The sequence shown here is derived from an EMBL/GenBank/DDBJ whole genome shotgun (WGS) entry which is preliminary data.</text>
</comment>
<accession>A0ABS3JMI5</accession>
<gene>
    <name evidence="1" type="ORF">J2I46_21725</name>
</gene>
<reference evidence="1 2" key="1">
    <citation type="submission" date="2021-03" db="EMBL/GenBank/DDBJ databases">
        <title>Fibrella sp. HMF5405 genome sequencing and assembly.</title>
        <authorList>
            <person name="Kang H."/>
            <person name="Kim H."/>
            <person name="Bae S."/>
            <person name="Joh K."/>
        </authorList>
    </citation>
    <scope>NUCLEOTIDE SEQUENCE [LARGE SCALE GENOMIC DNA]</scope>
    <source>
        <strain evidence="1 2">HMF5405</strain>
    </source>
</reference>
<organism evidence="1 2">
    <name type="scientific">Fibrella forsythiae</name>
    <dbReference type="NCBI Taxonomy" id="2817061"/>
    <lineage>
        <taxon>Bacteria</taxon>
        <taxon>Pseudomonadati</taxon>
        <taxon>Bacteroidota</taxon>
        <taxon>Cytophagia</taxon>
        <taxon>Cytophagales</taxon>
        <taxon>Spirosomataceae</taxon>
        <taxon>Fibrella</taxon>
    </lineage>
</organism>
<evidence type="ECO:0000313" key="2">
    <source>
        <dbReference type="Proteomes" id="UP000664628"/>
    </source>
</evidence>